<reference evidence="2" key="1">
    <citation type="journal article" date="2023" name="Genome Biol. Evol.">
        <title>Long-read-based Genome Assembly of Drosophila gunungcola Reveals Fewer Chemosensory Genes in Flower-breeding Species.</title>
        <authorList>
            <person name="Negi A."/>
            <person name="Liao B.Y."/>
            <person name="Yeh S.D."/>
        </authorList>
    </citation>
    <scope>NUCLEOTIDE SEQUENCE</scope>
    <source>
        <strain evidence="2">Sukarami</strain>
    </source>
</reference>
<evidence type="ECO:0000256" key="1">
    <source>
        <dbReference type="SAM" id="MobiDB-lite"/>
    </source>
</evidence>
<organism evidence="2 3">
    <name type="scientific">Drosophila gunungcola</name>
    <name type="common">fruit fly</name>
    <dbReference type="NCBI Taxonomy" id="103775"/>
    <lineage>
        <taxon>Eukaryota</taxon>
        <taxon>Metazoa</taxon>
        <taxon>Ecdysozoa</taxon>
        <taxon>Arthropoda</taxon>
        <taxon>Hexapoda</taxon>
        <taxon>Insecta</taxon>
        <taxon>Pterygota</taxon>
        <taxon>Neoptera</taxon>
        <taxon>Endopterygota</taxon>
        <taxon>Diptera</taxon>
        <taxon>Brachycera</taxon>
        <taxon>Muscomorpha</taxon>
        <taxon>Ephydroidea</taxon>
        <taxon>Drosophilidae</taxon>
        <taxon>Drosophila</taxon>
        <taxon>Sophophora</taxon>
    </lineage>
</organism>
<proteinExistence type="predicted"/>
<evidence type="ECO:0000313" key="2">
    <source>
        <dbReference type="EMBL" id="KAI8039330.1"/>
    </source>
</evidence>
<feature type="region of interest" description="Disordered" evidence="1">
    <location>
        <begin position="12"/>
        <end position="35"/>
    </location>
</feature>
<dbReference type="AlphaFoldDB" id="A0A9P9YMB2"/>
<comment type="caution">
    <text evidence="2">The sequence shown here is derived from an EMBL/GenBank/DDBJ whole genome shotgun (WGS) entry which is preliminary data.</text>
</comment>
<protein>
    <submittedName>
        <fullName evidence="2">Uncharacterized protein</fullName>
    </submittedName>
</protein>
<accession>A0A9P9YMB2</accession>
<feature type="compositionally biased region" description="Basic and acidic residues" evidence="1">
    <location>
        <begin position="12"/>
        <end position="27"/>
    </location>
</feature>
<dbReference type="EMBL" id="JAMKOV010000006">
    <property type="protein sequence ID" value="KAI8039330.1"/>
    <property type="molecule type" value="Genomic_DNA"/>
</dbReference>
<sequence>DRAATLGIVRIEKESSRTRASDLHTQDEGSTTTTNSLSICLRSSGPAFYSNF</sequence>
<evidence type="ECO:0000313" key="3">
    <source>
        <dbReference type="Proteomes" id="UP001059596"/>
    </source>
</evidence>
<keyword evidence="3" id="KW-1185">Reference proteome</keyword>
<dbReference type="Proteomes" id="UP001059596">
    <property type="component" value="Unassembled WGS sequence"/>
</dbReference>
<feature type="non-terminal residue" evidence="2">
    <location>
        <position position="1"/>
    </location>
</feature>
<gene>
    <name evidence="2" type="ORF">M5D96_008053</name>
</gene>
<name>A0A9P9YMB2_9MUSC</name>